<protein>
    <submittedName>
        <fullName evidence="1">Uncharacterized protein</fullName>
    </submittedName>
</protein>
<organism evidence="1 2">
    <name type="scientific">Trifolium pratense</name>
    <name type="common">Red clover</name>
    <dbReference type="NCBI Taxonomy" id="57577"/>
    <lineage>
        <taxon>Eukaryota</taxon>
        <taxon>Viridiplantae</taxon>
        <taxon>Streptophyta</taxon>
        <taxon>Embryophyta</taxon>
        <taxon>Tracheophyta</taxon>
        <taxon>Spermatophyta</taxon>
        <taxon>Magnoliopsida</taxon>
        <taxon>eudicotyledons</taxon>
        <taxon>Gunneridae</taxon>
        <taxon>Pentapetalae</taxon>
        <taxon>rosids</taxon>
        <taxon>fabids</taxon>
        <taxon>Fabales</taxon>
        <taxon>Fabaceae</taxon>
        <taxon>Papilionoideae</taxon>
        <taxon>50 kb inversion clade</taxon>
        <taxon>NPAAA clade</taxon>
        <taxon>Hologalegina</taxon>
        <taxon>IRL clade</taxon>
        <taxon>Trifolieae</taxon>
        <taxon>Trifolium</taxon>
    </lineage>
</organism>
<keyword evidence="2" id="KW-1185">Reference proteome</keyword>
<proteinExistence type="predicted"/>
<gene>
    <name evidence="1" type="ORF">MILVUS5_LOCUS15394</name>
</gene>
<comment type="caution">
    <text evidence="1">The sequence shown here is derived from an EMBL/GenBank/DDBJ whole genome shotgun (WGS) entry which is preliminary data.</text>
</comment>
<evidence type="ECO:0000313" key="1">
    <source>
        <dbReference type="EMBL" id="CAJ2646739.1"/>
    </source>
</evidence>
<evidence type="ECO:0000313" key="2">
    <source>
        <dbReference type="Proteomes" id="UP001177021"/>
    </source>
</evidence>
<reference evidence="1" key="1">
    <citation type="submission" date="2023-10" db="EMBL/GenBank/DDBJ databases">
        <authorList>
            <person name="Rodriguez Cubillos JULIANA M."/>
            <person name="De Vega J."/>
        </authorList>
    </citation>
    <scope>NUCLEOTIDE SEQUENCE</scope>
</reference>
<sequence length="1134" mass="128578">MGDEGENQWQTQKRRNSAGHHKKLDIATSNSGHKAYSDDITTFFFTDFPDSFGAYAMLKAFQYYGEVKEVVIPAKRDAGGRRFGFARFFRVQDIRRFETELDNIIIGRNKISVNLSRFHRAEGERRTGNNYGWKEDRRKRMNGYNQSNKFDNRSSLGVNDVGHQSKLNKGPVGSYANVVSSDNKNSNRDEGANRNLTQSEGGSQPSLSISPTAGGAKQRLCGVYSDGPRNVYLRLNNLSPIQKAQSDQGVEGRTAKRIHPTPSKIRKQHKIAQNLNLRIPSPAISSSQPRRNQRCEGSSSIDRASDNGGVCEGSSSIDRASDNGGVTRNSLHRYRKPSNPSNSLSSAGTILCCSDINSSDIQNCNRRFTENYEQNKAEKIWRGAVELGVAGFEDEVCYVNRIHQNEQGDEAETKRISFNDGMIQSLWGHKEVNWLAKESVGLSGGLLTIWNKNLFSFRNSFTGDGFLGVCVEWKEGLLYLVNVYSPCSLSGKRNLWKALLDYKANNVSGEWCLGGDFNAIAKRGERIGSGYAGSTTERTDFCSFMEAMEVVDIPMLGLAGMMNKAVSIGKFKGFKVNENLHFHLLQFADDTIIMGEGCWDNLWTIKSLLRGFELVSGLKINFLKSKLYGVNVDSRLLEAGAAFLSCNSATIPFKFLGLPVGANPRRKETWKPVVEALTKRLNSWNSRHLSFGGRLSLINSVLASIPLYFFSFYKAPRGVLNSLERIQRNFFWGGGLEERKLCWIKWEQVCLPKEKGGLGVKNLELFNLALLSKWKWRFLNHNDAIWVDLLRFRYGRLSSSVLTSRVVEGRAVSSLWWRDIIIRGCESSDCWFSSNISCRVGNGDNIEFWNFKWFGSQPFSALYPDLYAKEVNKFALVSERIRREGAAAVFEWRWHGLLDISEQQQISDLQGILAGFCSVSDPDRWWWLPDSNGLFSVKSCYSFLISSRQVTMLETTEADALSRLWKSDVPSKINVFGWRLLLNRLPTRMALHRRGILSNPFELSCVFCFRHREDGAHLFFSCYFSKVVWRNVFKWLGLSPPLDVEGIDHFLLFGESFKVKDNGRVRYLVWLATTWNLWKMRNKVIFKGDIPDTAALLDSIKLFSWIWFNGRYGRNACCPFSSWCLDPISCIQST</sequence>
<dbReference type="EMBL" id="CASHSV030000109">
    <property type="protein sequence ID" value="CAJ2646739.1"/>
    <property type="molecule type" value="Genomic_DNA"/>
</dbReference>
<accession>A0ACB0JS27</accession>
<name>A0ACB0JS27_TRIPR</name>
<dbReference type="Proteomes" id="UP001177021">
    <property type="component" value="Unassembled WGS sequence"/>
</dbReference>